<dbReference type="EMBL" id="LAZR01043414">
    <property type="protein sequence ID" value="KKL07138.1"/>
    <property type="molecule type" value="Genomic_DNA"/>
</dbReference>
<proteinExistence type="predicted"/>
<evidence type="ECO:0000313" key="3">
    <source>
        <dbReference type="EMBL" id="KKL57801.1"/>
    </source>
</evidence>
<name>A0A0F9ERT8_9ZZZZ</name>
<dbReference type="EMBL" id="LAZR01030040">
    <property type="protein sequence ID" value="KKL57801.1"/>
    <property type="molecule type" value="Genomic_DNA"/>
</dbReference>
<organism evidence="2">
    <name type="scientific">marine sediment metagenome</name>
    <dbReference type="NCBI Taxonomy" id="412755"/>
    <lineage>
        <taxon>unclassified sequences</taxon>
        <taxon>metagenomes</taxon>
        <taxon>ecological metagenomes</taxon>
    </lineage>
</organism>
<sequence length="146" mass="16761">MNVTLKNRDVDRGLTLLGPFVKRGLPVKLSFAIAKTTRRLKEVIDIIIDERKKLVKKHQLTDVEGNSVVDEAGNIQFARPSEFSDDFDELMKQENTVDVHQIDYEKLTKMKDVDGKIIQPSPEELEGLLLLQMIAEPKEEKEEEEE</sequence>
<evidence type="ECO:0000313" key="2">
    <source>
        <dbReference type="EMBL" id="KKL26573.1"/>
    </source>
</evidence>
<comment type="caution">
    <text evidence="2">The sequence shown here is derived from an EMBL/GenBank/DDBJ whole genome shotgun (WGS) entry which is preliminary data.</text>
</comment>
<reference evidence="2" key="1">
    <citation type="journal article" date="2015" name="Nature">
        <title>Complex archaea that bridge the gap between prokaryotes and eukaryotes.</title>
        <authorList>
            <person name="Spang A."/>
            <person name="Saw J.H."/>
            <person name="Jorgensen S.L."/>
            <person name="Zaremba-Niedzwiedzka K."/>
            <person name="Martijn J."/>
            <person name="Lind A.E."/>
            <person name="van Eijk R."/>
            <person name="Schleper C."/>
            <person name="Guy L."/>
            <person name="Ettema T.J."/>
        </authorList>
    </citation>
    <scope>NUCLEOTIDE SEQUENCE</scope>
</reference>
<gene>
    <name evidence="3" type="ORF">LCGC14_2231800</name>
    <name evidence="2" type="ORF">LCGC14_2393920</name>
    <name evidence="1" type="ORF">LCGC14_2589010</name>
</gene>
<protein>
    <submittedName>
        <fullName evidence="2">Uncharacterized protein</fullName>
    </submittedName>
</protein>
<dbReference type="EMBL" id="LAZR01035793">
    <property type="protein sequence ID" value="KKL26573.1"/>
    <property type="molecule type" value="Genomic_DNA"/>
</dbReference>
<accession>A0A0F9ERT8</accession>
<dbReference type="AlphaFoldDB" id="A0A0F9ERT8"/>
<evidence type="ECO:0000313" key="1">
    <source>
        <dbReference type="EMBL" id="KKL07138.1"/>
    </source>
</evidence>